<keyword evidence="1" id="KW-0732">Signal</keyword>
<evidence type="ECO:0000259" key="2">
    <source>
        <dbReference type="Pfam" id="PF24880"/>
    </source>
</evidence>
<dbReference type="InterPro" id="IPR056640">
    <property type="entry name" value="DUF7738"/>
</dbReference>
<feature type="domain" description="DUF7738" evidence="2">
    <location>
        <begin position="45"/>
        <end position="142"/>
    </location>
</feature>
<dbReference type="InterPro" id="IPR037873">
    <property type="entry name" value="BamE-like"/>
</dbReference>
<dbReference type="AlphaFoldDB" id="A0A4R6TJ06"/>
<accession>A0A4R6TJ06</accession>
<dbReference type="EMBL" id="SNYH01000001">
    <property type="protein sequence ID" value="TDQ30366.1"/>
    <property type="molecule type" value="Genomic_DNA"/>
</dbReference>
<dbReference type="Proteomes" id="UP000295390">
    <property type="component" value="Unassembled WGS sequence"/>
</dbReference>
<name>A0A4R6TJ06_9FLAO</name>
<dbReference type="Gene3D" id="3.30.1450.10">
    <property type="match status" value="1"/>
</dbReference>
<organism evidence="3 4">
    <name type="scientific">Tenacibaculum caenipelagi</name>
    <dbReference type="NCBI Taxonomy" id="1325435"/>
    <lineage>
        <taxon>Bacteria</taxon>
        <taxon>Pseudomonadati</taxon>
        <taxon>Bacteroidota</taxon>
        <taxon>Flavobacteriia</taxon>
        <taxon>Flavobacteriales</taxon>
        <taxon>Flavobacteriaceae</taxon>
        <taxon>Tenacibaculum</taxon>
    </lineage>
</organism>
<dbReference type="Pfam" id="PF24880">
    <property type="entry name" value="DUF7738"/>
    <property type="match status" value="1"/>
</dbReference>
<reference evidence="3 4" key="1">
    <citation type="submission" date="2019-03" db="EMBL/GenBank/DDBJ databases">
        <title>Genomic Encyclopedia of Type Strains, Phase III (KMG-III): the genomes of soil and plant-associated and newly described type strains.</title>
        <authorList>
            <person name="Whitman W."/>
        </authorList>
    </citation>
    <scope>NUCLEOTIDE SEQUENCE [LARGE SCALE GENOMIC DNA]</scope>
    <source>
        <strain evidence="3 4">CECT 8283</strain>
    </source>
</reference>
<keyword evidence="4" id="KW-1185">Reference proteome</keyword>
<proteinExistence type="predicted"/>
<protein>
    <recommendedName>
        <fullName evidence="2">DUF7738 domain-containing protein</fullName>
    </recommendedName>
</protein>
<gene>
    <name evidence="3" type="ORF">DFQ07_0709</name>
</gene>
<comment type="caution">
    <text evidence="3">The sequence shown here is derived from an EMBL/GenBank/DDBJ whole genome shotgun (WGS) entry which is preliminary data.</text>
</comment>
<evidence type="ECO:0000256" key="1">
    <source>
        <dbReference type="ARBA" id="ARBA00022729"/>
    </source>
</evidence>
<evidence type="ECO:0000313" key="3">
    <source>
        <dbReference type="EMBL" id="TDQ30366.1"/>
    </source>
</evidence>
<sequence length="219" mass="26208">MNLLNYTYLLIINLLMFGCQPTVKKTRTMNDTLEYQKFMTQEHRFELNGCNLKYNDKPFELGMSMQQFKEIFGNETSSYQSEFQDENTIKYFWKDLGLKITVFNSHITHIYIYIQNTYLEYPNVHMMGNRTIVFNDILLNQTDKMHEYIKRADTTFDEIGIKSSGYTFRYPCNKELIYFLDSPVSYYRKGGGHLYISGDWKLEETNEVKSIHIYYDEKI</sequence>
<evidence type="ECO:0000313" key="4">
    <source>
        <dbReference type="Proteomes" id="UP000295390"/>
    </source>
</evidence>